<dbReference type="SMART" id="SM00448">
    <property type="entry name" value="REC"/>
    <property type="match status" value="1"/>
</dbReference>
<feature type="modified residue" description="4-aspartylphosphate" evidence="2">
    <location>
        <position position="51"/>
    </location>
</feature>
<evidence type="ECO:0000256" key="2">
    <source>
        <dbReference type="PROSITE-ProRule" id="PRU00169"/>
    </source>
</evidence>
<dbReference type="Pfam" id="PF00072">
    <property type="entry name" value="Response_reg"/>
    <property type="match status" value="1"/>
</dbReference>
<reference evidence="4 5" key="1">
    <citation type="submission" date="2019-03" db="EMBL/GenBank/DDBJ databases">
        <title>New insights into Acidothiobacillus thiooxidans sulfur metabolism through coupled gene expression, solution geochemistry, microscopy and spectroscopy analyses.</title>
        <authorList>
            <person name="Camacho D."/>
            <person name="Frazao R."/>
            <person name="Fouillen A."/>
            <person name="Nanci A."/>
            <person name="Lang B.F."/>
            <person name="Apte S.C."/>
            <person name="Baron C."/>
            <person name="Warren L.A."/>
        </authorList>
    </citation>
    <scope>NUCLEOTIDE SEQUENCE [LARGE SCALE GENOMIC DNA]</scope>
    <source>
        <strain evidence="4 5">ATCC 19377</strain>
    </source>
</reference>
<dbReference type="AlphaFoldDB" id="A0A543Q7Z7"/>
<organism evidence="4 5">
    <name type="scientific">Acidithiobacillus thiooxidans ATCC 19377</name>
    <dbReference type="NCBI Taxonomy" id="637390"/>
    <lineage>
        <taxon>Bacteria</taxon>
        <taxon>Pseudomonadati</taxon>
        <taxon>Pseudomonadota</taxon>
        <taxon>Acidithiobacillia</taxon>
        <taxon>Acidithiobacillales</taxon>
        <taxon>Acidithiobacillaceae</taxon>
        <taxon>Acidithiobacillus</taxon>
    </lineage>
</organism>
<keyword evidence="1 2" id="KW-0597">Phosphoprotein</keyword>
<dbReference type="GO" id="GO:0003677">
    <property type="term" value="F:DNA binding"/>
    <property type="evidence" value="ECO:0007669"/>
    <property type="project" value="UniProtKB-KW"/>
</dbReference>
<dbReference type="InterPro" id="IPR001789">
    <property type="entry name" value="Sig_transdc_resp-reg_receiver"/>
</dbReference>
<proteinExistence type="predicted"/>
<keyword evidence="4" id="KW-0238">DNA-binding</keyword>
<dbReference type="PANTHER" id="PTHR45339:SF3">
    <property type="entry name" value="HISTIDINE KINASE"/>
    <property type="match status" value="1"/>
</dbReference>
<evidence type="ECO:0000313" key="4">
    <source>
        <dbReference type="EMBL" id="TQN52424.1"/>
    </source>
</evidence>
<sequence>MIILVAEDDSRNREMLVRRLQRRNYTILEAENGLRAVEITKAQQPDVILMDIAMPVLNGWEALEQIHAIYPELPVIILSAHSMIDDQRRAINAGAVAYLSKPIDFDRLLIKIEQFRR</sequence>
<evidence type="ECO:0000256" key="1">
    <source>
        <dbReference type="ARBA" id="ARBA00022553"/>
    </source>
</evidence>
<feature type="domain" description="Response regulatory" evidence="3">
    <location>
        <begin position="2"/>
        <end position="116"/>
    </location>
</feature>
<dbReference type="RefSeq" id="WP_075322648.1">
    <property type="nucleotide sequence ID" value="NZ_SZUV01000001.1"/>
</dbReference>
<gene>
    <name evidence="4" type="primary">glnG_2</name>
    <name evidence="4" type="ORF">DLNHIDIE_02315</name>
</gene>
<dbReference type="Proteomes" id="UP000315403">
    <property type="component" value="Unassembled WGS sequence"/>
</dbReference>
<name>A0A543Q7Z7_ACITH</name>
<dbReference type="GO" id="GO:0000160">
    <property type="term" value="P:phosphorelay signal transduction system"/>
    <property type="evidence" value="ECO:0007669"/>
    <property type="project" value="InterPro"/>
</dbReference>
<evidence type="ECO:0000313" key="5">
    <source>
        <dbReference type="Proteomes" id="UP000315403"/>
    </source>
</evidence>
<dbReference type="CDD" id="cd17546">
    <property type="entry name" value="REC_hyHK_CKI1_RcsC-like"/>
    <property type="match status" value="1"/>
</dbReference>
<evidence type="ECO:0000259" key="3">
    <source>
        <dbReference type="PROSITE" id="PS50110"/>
    </source>
</evidence>
<dbReference type="SUPFAM" id="SSF52172">
    <property type="entry name" value="CheY-like"/>
    <property type="match status" value="1"/>
</dbReference>
<comment type="caution">
    <text evidence="4">The sequence shown here is derived from an EMBL/GenBank/DDBJ whole genome shotgun (WGS) entry which is preliminary data.</text>
</comment>
<dbReference type="InterPro" id="IPR011006">
    <property type="entry name" value="CheY-like_superfamily"/>
</dbReference>
<dbReference type="Gene3D" id="3.40.50.2300">
    <property type="match status" value="1"/>
</dbReference>
<dbReference type="EMBL" id="SZUV01000001">
    <property type="protein sequence ID" value="TQN52424.1"/>
    <property type="molecule type" value="Genomic_DNA"/>
</dbReference>
<accession>A0A543Q7Z7</accession>
<dbReference type="PANTHER" id="PTHR45339">
    <property type="entry name" value="HYBRID SIGNAL TRANSDUCTION HISTIDINE KINASE J"/>
    <property type="match status" value="1"/>
</dbReference>
<dbReference type="PROSITE" id="PS50110">
    <property type="entry name" value="RESPONSE_REGULATORY"/>
    <property type="match status" value="1"/>
</dbReference>
<protein>
    <submittedName>
        <fullName evidence="4">DNA-binding transcriptional regulator NtrC</fullName>
    </submittedName>
</protein>